<keyword evidence="2" id="KW-1185">Reference proteome</keyword>
<accession>A0A198ACG7</accession>
<protein>
    <submittedName>
        <fullName evidence="1">Uncharacterized protein</fullName>
    </submittedName>
</protein>
<dbReference type="AlphaFoldDB" id="A0A198ACG7"/>
<evidence type="ECO:0000313" key="2">
    <source>
        <dbReference type="Proteomes" id="UP000078454"/>
    </source>
</evidence>
<sequence>MEKASKLMISLLAFCVGVGRLAGKRELTFEKAGAVDGGRPDKAPFGPYLCPRPRGYAVSARKGR</sequence>
<organism evidence="1 2">
    <name type="scientific">Paenibacillus oryzisoli</name>
    <dbReference type="NCBI Taxonomy" id="1850517"/>
    <lineage>
        <taxon>Bacteria</taxon>
        <taxon>Bacillati</taxon>
        <taxon>Bacillota</taxon>
        <taxon>Bacilli</taxon>
        <taxon>Bacillales</taxon>
        <taxon>Paenibacillaceae</taxon>
        <taxon>Paenibacillus</taxon>
    </lineage>
</organism>
<proteinExistence type="predicted"/>
<reference evidence="1 2" key="1">
    <citation type="submission" date="2016-05" db="EMBL/GenBank/DDBJ databases">
        <title>Paenibacillus sp. 1ZS3-15 nov., isolated from the rhizosphere soil.</title>
        <authorList>
            <person name="Zhang X.X."/>
            <person name="Zhang J."/>
        </authorList>
    </citation>
    <scope>NUCLEOTIDE SEQUENCE [LARGE SCALE GENOMIC DNA]</scope>
    <source>
        <strain evidence="1 2">1ZS3-15</strain>
    </source>
</reference>
<comment type="caution">
    <text evidence="1">The sequence shown here is derived from an EMBL/GenBank/DDBJ whole genome shotgun (WGS) entry which is preliminary data.</text>
</comment>
<gene>
    <name evidence="1" type="ORF">A8708_31945</name>
</gene>
<evidence type="ECO:0000313" key="1">
    <source>
        <dbReference type="EMBL" id="OAS18867.1"/>
    </source>
</evidence>
<name>A0A198ACG7_9BACL</name>
<dbReference type="STRING" id="1850517.A8708_31945"/>
<dbReference type="Proteomes" id="UP000078454">
    <property type="component" value="Unassembled WGS sequence"/>
</dbReference>
<dbReference type="EMBL" id="LYPB01000061">
    <property type="protein sequence ID" value="OAS18867.1"/>
    <property type="molecule type" value="Genomic_DNA"/>
</dbReference>